<comment type="similarity">
    <text evidence="5">Belongs to the gastrokine family.</text>
</comment>
<sequence>MELNIPKRDNMIGLILPSILVTFFLASSLAMMNTSDSHPLDGSVGTQTIHINAFRGTVSIRDNNVLSEWDGILDYKNRLLVVKLFSKMACVLAQMDQAVFPSLDDIRKVLGKQASSHYPPTSGLSYTVLPTRVKNLAQYGMPIKNLCRAVPAYFAQQQKAGTALAIDPNSCSEIQLLTFMGLSICGESPGL</sequence>
<dbReference type="Gene3D" id="3.30.390.150">
    <property type="match status" value="1"/>
</dbReference>
<keyword evidence="10" id="KW-1185">Reference proteome</keyword>
<dbReference type="FunFam" id="3.30.390.150:FF:000005">
    <property type="entry name" value="Gastrokine-3"/>
    <property type="match status" value="1"/>
</dbReference>
<dbReference type="OMA" id="LFSKMAC"/>
<reference evidence="9" key="1">
    <citation type="submission" date="2025-08" db="UniProtKB">
        <authorList>
            <consortium name="Ensembl"/>
        </authorList>
    </citation>
    <scope>IDENTIFICATION</scope>
</reference>
<evidence type="ECO:0000256" key="5">
    <source>
        <dbReference type="ARBA" id="ARBA00061085"/>
    </source>
</evidence>
<dbReference type="SMART" id="SM01039">
    <property type="entry name" value="BRICHOS"/>
    <property type="match status" value="1"/>
</dbReference>
<evidence type="ECO:0000256" key="2">
    <source>
        <dbReference type="ARBA" id="ARBA00022525"/>
    </source>
</evidence>
<comment type="subcellular location">
    <subcellularLocation>
        <location evidence="1">Secreted</location>
    </subcellularLocation>
</comment>
<dbReference type="PROSITE" id="PS50869">
    <property type="entry name" value="BRICHOS"/>
    <property type="match status" value="1"/>
</dbReference>
<evidence type="ECO:0000313" key="10">
    <source>
        <dbReference type="Proteomes" id="UP000694385"/>
    </source>
</evidence>
<keyword evidence="2" id="KW-0964">Secreted</keyword>
<dbReference type="AlphaFoldDB" id="A0A8C5K6M9"/>
<dbReference type="Ensembl" id="ENSJJAT00000009975.1">
    <property type="protein sequence ID" value="ENSJJAP00000004271.1"/>
    <property type="gene ID" value="ENSJJAG00000008849.1"/>
</dbReference>
<protein>
    <recommendedName>
        <fullName evidence="6">Gastrokine-3</fullName>
    </recommendedName>
</protein>
<keyword evidence="4" id="KW-1015">Disulfide bond</keyword>
<keyword evidence="7" id="KW-0472">Membrane</keyword>
<dbReference type="GeneTree" id="ENSGT00930000150969"/>
<keyword evidence="7" id="KW-1133">Transmembrane helix</keyword>
<dbReference type="Proteomes" id="UP000694385">
    <property type="component" value="Unassembled WGS sequence"/>
</dbReference>
<dbReference type="GO" id="GO:0050680">
    <property type="term" value="P:negative regulation of epithelial cell proliferation"/>
    <property type="evidence" value="ECO:0007669"/>
    <property type="project" value="Ensembl"/>
</dbReference>
<name>A0A8C5K6M9_JACJA</name>
<dbReference type="PANTHER" id="PTHR16483">
    <property type="entry name" value="GASTROKINE 1"/>
    <property type="match status" value="1"/>
</dbReference>
<feature type="transmembrane region" description="Helical" evidence="7">
    <location>
        <begin position="12"/>
        <end position="32"/>
    </location>
</feature>
<dbReference type="Pfam" id="PF04089">
    <property type="entry name" value="BRICHOS"/>
    <property type="match status" value="1"/>
</dbReference>
<evidence type="ECO:0000313" key="9">
    <source>
        <dbReference type="Ensembl" id="ENSJJAP00000004271.1"/>
    </source>
</evidence>
<evidence type="ECO:0000256" key="1">
    <source>
        <dbReference type="ARBA" id="ARBA00004613"/>
    </source>
</evidence>
<keyword evidence="3" id="KW-0732">Signal</keyword>
<evidence type="ECO:0000256" key="4">
    <source>
        <dbReference type="ARBA" id="ARBA00023157"/>
    </source>
</evidence>
<organism evidence="9 10">
    <name type="scientific">Jaculus jaculus</name>
    <name type="common">Lesser Egyptian jerboa</name>
    <dbReference type="NCBI Taxonomy" id="51337"/>
    <lineage>
        <taxon>Eukaryota</taxon>
        <taxon>Metazoa</taxon>
        <taxon>Chordata</taxon>
        <taxon>Craniata</taxon>
        <taxon>Vertebrata</taxon>
        <taxon>Euteleostomi</taxon>
        <taxon>Mammalia</taxon>
        <taxon>Eutheria</taxon>
        <taxon>Euarchontoglires</taxon>
        <taxon>Glires</taxon>
        <taxon>Rodentia</taxon>
        <taxon>Myomorpha</taxon>
        <taxon>Dipodoidea</taxon>
        <taxon>Dipodidae</taxon>
        <taxon>Dipodinae</taxon>
        <taxon>Jaculus</taxon>
    </lineage>
</organism>
<accession>A0A8C5K6M9</accession>
<dbReference type="InterPro" id="IPR007084">
    <property type="entry name" value="BRICHOS_dom"/>
</dbReference>
<keyword evidence="7" id="KW-0812">Transmembrane</keyword>
<feature type="domain" description="BRICHOS" evidence="8">
    <location>
        <begin position="63"/>
        <end position="155"/>
    </location>
</feature>
<reference evidence="9" key="2">
    <citation type="submission" date="2025-09" db="UniProtKB">
        <authorList>
            <consortium name="Ensembl"/>
        </authorList>
    </citation>
    <scope>IDENTIFICATION</scope>
</reference>
<evidence type="ECO:0000256" key="6">
    <source>
        <dbReference type="ARBA" id="ARBA00070178"/>
    </source>
</evidence>
<dbReference type="GO" id="GO:0005615">
    <property type="term" value="C:extracellular space"/>
    <property type="evidence" value="ECO:0007669"/>
    <property type="project" value="Ensembl"/>
</dbReference>
<evidence type="ECO:0000256" key="7">
    <source>
        <dbReference type="SAM" id="Phobius"/>
    </source>
</evidence>
<dbReference type="InterPro" id="IPR051772">
    <property type="entry name" value="Gastrokine"/>
</dbReference>
<evidence type="ECO:0000259" key="8">
    <source>
        <dbReference type="PROSITE" id="PS50869"/>
    </source>
</evidence>
<evidence type="ECO:0000256" key="3">
    <source>
        <dbReference type="ARBA" id="ARBA00022729"/>
    </source>
</evidence>
<proteinExistence type="inferred from homology"/>